<dbReference type="InterPro" id="IPR002347">
    <property type="entry name" value="SDR_fam"/>
</dbReference>
<dbReference type="SUPFAM" id="SSF51735">
    <property type="entry name" value="NAD(P)-binding Rossmann-fold domains"/>
    <property type="match status" value="1"/>
</dbReference>
<dbReference type="Gene3D" id="3.40.50.720">
    <property type="entry name" value="NAD(P)-binding Rossmann-like Domain"/>
    <property type="match status" value="1"/>
</dbReference>
<name>A0ABV7LJC6_9GAMM</name>
<gene>
    <name evidence="1" type="ORF">ACFOEV_00795</name>
</gene>
<dbReference type="RefSeq" id="WP_386770614.1">
    <property type="nucleotide sequence ID" value="NZ_JBHRUG010000002.1"/>
</dbReference>
<comment type="caution">
    <text evidence="1">The sequence shown here is derived from an EMBL/GenBank/DDBJ whole genome shotgun (WGS) entry which is preliminary data.</text>
</comment>
<accession>A0ABV7LJC6</accession>
<dbReference type="Proteomes" id="UP001595579">
    <property type="component" value="Unassembled WGS sequence"/>
</dbReference>
<evidence type="ECO:0000313" key="2">
    <source>
        <dbReference type="Proteomes" id="UP001595579"/>
    </source>
</evidence>
<proteinExistence type="predicted"/>
<organism evidence="1 2">
    <name type="scientific">Litchfieldella rifensis</name>
    <dbReference type="NCBI Taxonomy" id="762643"/>
    <lineage>
        <taxon>Bacteria</taxon>
        <taxon>Pseudomonadati</taxon>
        <taxon>Pseudomonadota</taxon>
        <taxon>Gammaproteobacteria</taxon>
        <taxon>Oceanospirillales</taxon>
        <taxon>Halomonadaceae</taxon>
        <taxon>Litchfieldella</taxon>
    </lineage>
</organism>
<dbReference type="InterPro" id="IPR036291">
    <property type="entry name" value="NAD(P)-bd_dom_sf"/>
</dbReference>
<dbReference type="Pfam" id="PF13561">
    <property type="entry name" value="adh_short_C2"/>
    <property type="match status" value="1"/>
</dbReference>
<keyword evidence="2" id="KW-1185">Reference proteome</keyword>
<sequence>MSDLHRNTGHARRTLRSRLRKDTIERIAALKRLGQPVEIAGAIVFLASPAASLITGHNLVTDGGWTVR</sequence>
<protein>
    <submittedName>
        <fullName evidence="1">SDR family oxidoreductase</fullName>
    </submittedName>
</protein>
<dbReference type="EMBL" id="JBHRUG010000002">
    <property type="protein sequence ID" value="MFC3282143.1"/>
    <property type="molecule type" value="Genomic_DNA"/>
</dbReference>
<reference evidence="2" key="1">
    <citation type="journal article" date="2019" name="Int. J. Syst. Evol. Microbiol.">
        <title>The Global Catalogue of Microorganisms (GCM) 10K type strain sequencing project: providing services to taxonomists for standard genome sequencing and annotation.</title>
        <authorList>
            <consortium name="The Broad Institute Genomics Platform"/>
            <consortium name="The Broad Institute Genome Sequencing Center for Infectious Disease"/>
            <person name="Wu L."/>
            <person name="Ma J."/>
        </authorList>
    </citation>
    <scope>NUCLEOTIDE SEQUENCE [LARGE SCALE GENOMIC DNA]</scope>
    <source>
        <strain evidence="2">CECT 7698</strain>
    </source>
</reference>
<evidence type="ECO:0000313" key="1">
    <source>
        <dbReference type="EMBL" id="MFC3282143.1"/>
    </source>
</evidence>